<protein>
    <recommendedName>
        <fullName evidence="1">AB hydrolase-1 domain-containing protein</fullName>
    </recommendedName>
</protein>
<dbReference type="InterPro" id="IPR000073">
    <property type="entry name" value="AB_hydrolase_1"/>
</dbReference>
<feature type="domain" description="AB hydrolase-1" evidence="1">
    <location>
        <begin position="5"/>
        <end position="230"/>
    </location>
</feature>
<organism evidence="2 3">
    <name type="scientific">Talaromyces pinophilus</name>
    <name type="common">Penicillium pinophilum</name>
    <dbReference type="NCBI Taxonomy" id="128442"/>
    <lineage>
        <taxon>Eukaryota</taxon>
        <taxon>Fungi</taxon>
        <taxon>Dikarya</taxon>
        <taxon>Ascomycota</taxon>
        <taxon>Pezizomycotina</taxon>
        <taxon>Eurotiomycetes</taxon>
        <taxon>Eurotiomycetidae</taxon>
        <taxon>Eurotiales</taxon>
        <taxon>Trichocomaceae</taxon>
        <taxon>Talaromyces</taxon>
        <taxon>Talaromyces sect. Talaromyces</taxon>
    </lineage>
</organism>
<gene>
    <name evidence="2" type="ORF">TCE0_015r02870</name>
</gene>
<dbReference type="PANTHER" id="PTHR37017">
    <property type="entry name" value="AB HYDROLASE-1 DOMAIN-CONTAINING PROTEIN-RELATED"/>
    <property type="match status" value="1"/>
</dbReference>
<comment type="caution">
    <text evidence="2">The sequence shown here is derived from an EMBL/GenBank/DDBJ whole genome shotgun (WGS) entry which is preliminary data.</text>
</comment>
<dbReference type="EMBL" id="DF933811">
    <property type="protein sequence ID" value="GAM34949.1"/>
    <property type="molecule type" value="Genomic_DNA"/>
</dbReference>
<evidence type="ECO:0000313" key="2">
    <source>
        <dbReference type="EMBL" id="GAM34949.1"/>
    </source>
</evidence>
<reference evidence="3" key="1">
    <citation type="journal article" date="2015" name="Genome Announc.">
        <title>Draft genome sequence of Talaromyces cellulolyticus strain Y-94, a source of lignocellulosic biomass-degrading enzymes.</title>
        <authorList>
            <person name="Fujii T."/>
            <person name="Koike H."/>
            <person name="Sawayama S."/>
            <person name="Yano S."/>
            <person name="Inoue H."/>
        </authorList>
    </citation>
    <scope>NUCLEOTIDE SEQUENCE [LARGE SCALE GENOMIC DNA]</scope>
    <source>
        <strain evidence="3">Y-94</strain>
    </source>
</reference>
<dbReference type="AlphaFoldDB" id="A0A6V8H2Q7"/>
<dbReference type="Pfam" id="PF12697">
    <property type="entry name" value="Abhydrolase_6"/>
    <property type="match status" value="1"/>
</dbReference>
<dbReference type="InterPro" id="IPR029058">
    <property type="entry name" value="AB_hydrolase_fold"/>
</dbReference>
<name>A0A6V8H2Q7_TALPI</name>
<dbReference type="Gene3D" id="3.40.50.1820">
    <property type="entry name" value="alpha/beta hydrolase"/>
    <property type="match status" value="1"/>
</dbReference>
<dbReference type="InterPro" id="IPR052897">
    <property type="entry name" value="Sec-Metab_Biosynth_Hydrolase"/>
</dbReference>
<sequence length="240" mass="26204">MAPAIFIVPGLWEGPEVFEPLKKSLEASGLTVHVSELVSTGTTAAEGLTVDHDRAAIARDLAGVVERVREDGVIVFLHSAGGFLCCDAMKGLTANDFNAMNKEGWGVRRIIFLSCAFGVEGFETKPTSTMEFSQDGYFTCTDPRDLLFNDMSATEATRWTAALQVQPAGWDGFIRHCGWREVPSLYIVLDNDRAIVREVQEEMARLANSKVVHLDAGHMAHLTQTSEVARIIVDATAGFL</sequence>
<accession>A0A6V8H2Q7</accession>
<dbReference type="Proteomes" id="UP000053095">
    <property type="component" value="Unassembled WGS sequence"/>
</dbReference>
<evidence type="ECO:0000313" key="3">
    <source>
        <dbReference type="Proteomes" id="UP000053095"/>
    </source>
</evidence>
<dbReference type="SUPFAM" id="SSF53474">
    <property type="entry name" value="alpha/beta-Hydrolases"/>
    <property type="match status" value="1"/>
</dbReference>
<keyword evidence="3" id="KW-1185">Reference proteome</keyword>
<evidence type="ECO:0000259" key="1">
    <source>
        <dbReference type="Pfam" id="PF12697"/>
    </source>
</evidence>
<dbReference type="PANTHER" id="PTHR37017:SF3">
    <property type="entry name" value="AB HYDROLASE-1 DOMAIN-CONTAINING PROTEIN"/>
    <property type="match status" value="1"/>
</dbReference>
<proteinExistence type="predicted"/>